<evidence type="ECO:0000256" key="3">
    <source>
        <dbReference type="ARBA" id="ARBA00023274"/>
    </source>
</evidence>
<keyword evidence="3 5" id="KW-0687">Ribonucleoprotein</keyword>
<comment type="caution">
    <text evidence="6">The sequence shown here is derived from an EMBL/GenBank/DDBJ whole genome shotgun (WGS) entry which is preliminary data.</text>
</comment>
<dbReference type="GO" id="GO:1990904">
    <property type="term" value="C:ribonucleoprotein complex"/>
    <property type="evidence" value="ECO:0007669"/>
    <property type="project" value="UniProtKB-KW"/>
</dbReference>
<dbReference type="GO" id="GO:0003735">
    <property type="term" value="F:structural constituent of ribosome"/>
    <property type="evidence" value="ECO:0007669"/>
    <property type="project" value="InterPro"/>
</dbReference>
<sequence>MVRTYQPKKLQRSKEHGFMKRMSTANGRKVLKRRRAKGRARLTH</sequence>
<dbReference type="GO" id="GO:0006412">
    <property type="term" value="P:translation"/>
    <property type="evidence" value="ECO:0007669"/>
    <property type="project" value="UniProtKB-UniRule"/>
</dbReference>
<reference evidence="6" key="1">
    <citation type="submission" date="2012-11" db="EMBL/GenBank/DDBJ databases">
        <title>Dependencies among metagenomic species, viruses, plasmids and units of genetic variation.</title>
        <authorList>
            <person name="Nielsen H.B."/>
            <person name="Almeida M."/>
            <person name="Juncker A.S."/>
            <person name="Rasmussen S."/>
            <person name="Li J."/>
            <person name="Sunagawa S."/>
            <person name="Plichta D."/>
            <person name="Gautier L."/>
            <person name="Le Chatelier E."/>
            <person name="Peletier E."/>
            <person name="Bonde I."/>
            <person name="Nielsen T."/>
            <person name="Manichanh C."/>
            <person name="Arumugam M."/>
            <person name="Batto J."/>
            <person name="Santos M.B.Q.D."/>
            <person name="Blom N."/>
            <person name="Borruel N."/>
            <person name="Burgdorf K.S."/>
            <person name="Boumezbeur F."/>
            <person name="Casellas F."/>
            <person name="Dore J."/>
            <person name="Guarner F."/>
            <person name="Hansen T."/>
            <person name="Hildebrand F."/>
            <person name="Kaas R.S."/>
            <person name="Kennedy S."/>
            <person name="Kristiansen K."/>
            <person name="Kultima J.R."/>
            <person name="Leonard P."/>
            <person name="Levenez F."/>
            <person name="Lund O."/>
            <person name="Moumen B."/>
            <person name="Le Paslier D."/>
            <person name="Pons N."/>
            <person name="Pedersen O."/>
            <person name="Prifti E."/>
            <person name="Qin J."/>
            <person name="Raes J."/>
            <person name="Tap J."/>
            <person name="Tims S."/>
            <person name="Ussery D.W."/>
            <person name="Yamada T."/>
            <person name="MetaHit consortium"/>
            <person name="Renault P."/>
            <person name="Sicheritz-Ponten T."/>
            <person name="Bork P."/>
            <person name="Wang J."/>
            <person name="Brunak S."/>
            <person name="Ehrlich S.D."/>
        </authorList>
    </citation>
    <scope>NUCLEOTIDE SEQUENCE [LARGE SCALE GENOMIC DNA]</scope>
</reference>
<accession>R6TPA4</accession>
<dbReference type="Proteomes" id="UP001139365">
    <property type="component" value="Unassembled WGS sequence"/>
</dbReference>
<evidence type="ECO:0000256" key="4">
    <source>
        <dbReference type="ARBA" id="ARBA00035177"/>
    </source>
</evidence>
<protein>
    <recommendedName>
        <fullName evidence="4 5">Large ribosomal subunit protein bL34</fullName>
    </recommendedName>
</protein>
<dbReference type="NCBIfam" id="TIGR01030">
    <property type="entry name" value="rpmH_bact"/>
    <property type="match status" value="1"/>
</dbReference>
<dbReference type="AlphaFoldDB" id="R6TPA4"/>
<evidence type="ECO:0000256" key="5">
    <source>
        <dbReference type="HAMAP-Rule" id="MF_00391"/>
    </source>
</evidence>
<evidence type="ECO:0000313" key="9">
    <source>
        <dbReference type="Proteomes" id="UP001139365"/>
    </source>
</evidence>
<evidence type="ECO:0000313" key="7">
    <source>
        <dbReference type="EMBL" id="MCI5754888.1"/>
    </source>
</evidence>
<gene>
    <name evidence="5 7" type="primary">rpmH</name>
    <name evidence="6" type="ORF">BN580_00599</name>
    <name evidence="7" type="ORF">MR241_01155</name>
</gene>
<keyword evidence="2 5" id="KW-0689">Ribosomal protein</keyword>
<organism evidence="6 8">
    <name type="scientific">Candidatus Colimorpha enterica</name>
    <dbReference type="NCBI Taxonomy" id="3083063"/>
    <lineage>
        <taxon>Bacteria</taxon>
        <taxon>Pseudomonadati</taxon>
        <taxon>Bacteroidota</taxon>
        <taxon>Bacteroidia</taxon>
        <taxon>Bacteroidales</taxon>
        <taxon>Candidatus Colimorpha</taxon>
    </lineage>
</organism>
<evidence type="ECO:0000256" key="2">
    <source>
        <dbReference type="ARBA" id="ARBA00022980"/>
    </source>
</evidence>
<dbReference type="STRING" id="1263015.BN580_00599"/>
<dbReference type="InterPro" id="IPR000271">
    <property type="entry name" value="Ribosomal_bL34"/>
</dbReference>
<dbReference type="PANTHER" id="PTHR14503">
    <property type="entry name" value="MITOCHONDRIAL RIBOSOMAL PROTEIN 34 FAMILY MEMBER"/>
    <property type="match status" value="1"/>
</dbReference>
<dbReference type="Pfam" id="PF00468">
    <property type="entry name" value="Ribosomal_L34"/>
    <property type="match status" value="1"/>
</dbReference>
<evidence type="ECO:0000256" key="1">
    <source>
        <dbReference type="ARBA" id="ARBA00010111"/>
    </source>
</evidence>
<dbReference type="GO" id="GO:0005840">
    <property type="term" value="C:ribosome"/>
    <property type="evidence" value="ECO:0007669"/>
    <property type="project" value="UniProtKB-KW"/>
</dbReference>
<comment type="similarity">
    <text evidence="1 5">Belongs to the bacterial ribosomal protein bL34 family.</text>
</comment>
<reference evidence="7 9" key="2">
    <citation type="submission" date="2022-03" db="EMBL/GenBank/DDBJ databases">
        <title>Metagenome-assembled genomes from swine fecal metagenomes.</title>
        <authorList>
            <person name="Holman D.B."/>
            <person name="Kommadath A."/>
        </authorList>
    </citation>
    <scope>NUCLEOTIDE SEQUENCE [LARGE SCALE GENOMIC DNA]</scope>
    <source>
        <strain evidence="7">SUG147</strain>
    </source>
</reference>
<dbReference type="PANTHER" id="PTHR14503:SF4">
    <property type="entry name" value="LARGE RIBOSOMAL SUBUNIT PROTEIN BL34M"/>
    <property type="match status" value="1"/>
</dbReference>
<evidence type="ECO:0000313" key="8">
    <source>
        <dbReference type="Proteomes" id="UP000017938"/>
    </source>
</evidence>
<dbReference type="HAMAP" id="MF_00391">
    <property type="entry name" value="Ribosomal_bL34"/>
    <property type="match status" value="1"/>
</dbReference>
<dbReference type="EMBL" id="CBFW010000012">
    <property type="protein sequence ID" value="CDC69736.1"/>
    <property type="molecule type" value="Genomic_DNA"/>
</dbReference>
<dbReference type="EMBL" id="JALEMU010000022">
    <property type="protein sequence ID" value="MCI5754888.1"/>
    <property type="molecule type" value="Genomic_DNA"/>
</dbReference>
<dbReference type="Gene3D" id="1.10.287.3980">
    <property type="match status" value="1"/>
</dbReference>
<evidence type="ECO:0000313" key="6">
    <source>
        <dbReference type="EMBL" id="CDC69736.1"/>
    </source>
</evidence>
<name>R6TPA4_9BACT</name>
<dbReference type="FunFam" id="1.10.287.3980:FF:000001">
    <property type="entry name" value="Mitochondrial ribosomal protein L34"/>
    <property type="match status" value="1"/>
</dbReference>
<proteinExistence type="inferred from homology"/>
<dbReference type="Proteomes" id="UP000017938">
    <property type="component" value="Unassembled WGS sequence"/>
</dbReference>